<organism evidence="2 3">
    <name type="scientific">Nitrososphaera gargensis (strain Ga9.2)</name>
    <dbReference type="NCBI Taxonomy" id="1237085"/>
    <lineage>
        <taxon>Archaea</taxon>
        <taxon>Nitrososphaerota</taxon>
        <taxon>Nitrososphaeria</taxon>
        <taxon>Nitrososphaerales</taxon>
        <taxon>Nitrososphaeraceae</taxon>
        <taxon>Nitrososphaera</taxon>
    </lineage>
</organism>
<proteinExistence type="predicted"/>
<keyword evidence="1" id="KW-1133">Transmembrane helix</keyword>
<dbReference type="EMBL" id="CP002408">
    <property type="protein sequence ID" value="AFU57728.1"/>
    <property type="molecule type" value="Genomic_DNA"/>
</dbReference>
<evidence type="ECO:0000313" key="2">
    <source>
        <dbReference type="EMBL" id="AFU57728.1"/>
    </source>
</evidence>
<dbReference type="GeneID" id="58787646"/>
<feature type="transmembrane region" description="Helical" evidence="1">
    <location>
        <begin position="6"/>
        <end position="24"/>
    </location>
</feature>
<keyword evidence="1" id="KW-0812">Transmembrane</keyword>
<dbReference type="InParanoid" id="K0IFZ6"/>
<reference evidence="2 3" key="1">
    <citation type="journal article" date="2012" name="Environ. Microbiol.">
        <title>The genome of the ammonia-oxidizing Candidatus Nitrososphaera gargensis: insights into metabolic versatility and environmental adaptations.</title>
        <authorList>
            <person name="Spang A."/>
            <person name="Poehlein A."/>
            <person name="Offre P."/>
            <person name="Zumbragel S."/>
            <person name="Haider S."/>
            <person name="Rychlik N."/>
            <person name="Nowka B."/>
            <person name="Schmeisser C."/>
            <person name="Lebedeva E.V."/>
            <person name="Rattei T."/>
            <person name="Bohm C."/>
            <person name="Schmid M."/>
            <person name="Galushko A."/>
            <person name="Hatzenpichler R."/>
            <person name="Weinmaier T."/>
            <person name="Daniel R."/>
            <person name="Schleper C."/>
            <person name="Spieck E."/>
            <person name="Streit W."/>
            <person name="Wagner M."/>
        </authorList>
    </citation>
    <scope>NUCLEOTIDE SEQUENCE [LARGE SCALE GENOMIC DNA]</scope>
    <source>
        <strain evidence="3">Ga9.2</strain>
    </source>
</reference>
<evidence type="ECO:0000313" key="3">
    <source>
        <dbReference type="Proteomes" id="UP000008037"/>
    </source>
</evidence>
<accession>K0IFZ6</accession>
<dbReference type="HOGENOM" id="CLU_3075471_0_0_2"/>
<dbReference type="KEGG" id="nga:Ngar_c07860"/>
<evidence type="ECO:0000256" key="1">
    <source>
        <dbReference type="SAM" id="Phobius"/>
    </source>
</evidence>
<dbReference type="AlphaFoldDB" id="K0IFZ6"/>
<keyword evidence="1" id="KW-0472">Membrane</keyword>
<name>K0IFZ6_NITGG</name>
<protein>
    <submittedName>
        <fullName evidence="2">Uncharacterized protein</fullName>
    </submittedName>
</protein>
<dbReference type="BioCyc" id="CNIT1237085:G1324-784-MONOMER"/>
<keyword evidence="3" id="KW-1185">Reference proteome</keyword>
<sequence>MEPIESAMWVALGFFPTLAALVAISKARIFRIRKYGRIAKIEVRRPRLREIS</sequence>
<dbReference type="Proteomes" id="UP000008037">
    <property type="component" value="Chromosome"/>
</dbReference>
<gene>
    <name evidence="2" type="ordered locus">Ngar_c07860</name>
</gene>
<dbReference type="RefSeq" id="WP_015018273.1">
    <property type="nucleotide sequence ID" value="NC_018719.1"/>
</dbReference>